<sequence length="151" mass="17028">MLKLLCAFSTTQTSGRGTVTCPNKILPSTWSLTCRWGFHPIKSFKDRSSRCLLSMNGESHQNQWKHCQGAVRGFMGKSAKKFRENKYNTVIKWPTHIMLGTWWFVAIMPIAVRLNIFPPNHLCNSTASPFTVLLGDPANDFDVKKGPSQPT</sequence>
<comment type="caution">
    <text evidence="1">The sequence shown here is derived from an EMBL/GenBank/DDBJ whole genome shotgun (WGS) entry which is preliminary data.</text>
</comment>
<gene>
    <name evidence="1" type="ORF">PR048_028790</name>
</gene>
<reference evidence="1 2" key="1">
    <citation type="submission" date="2023-02" db="EMBL/GenBank/DDBJ databases">
        <title>LHISI_Scaffold_Assembly.</title>
        <authorList>
            <person name="Stuart O.P."/>
            <person name="Cleave R."/>
            <person name="Magrath M.J.L."/>
            <person name="Mikheyev A.S."/>
        </authorList>
    </citation>
    <scope>NUCLEOTIDE SEQUENCE [LARGE SCALE GENOMIC DNA]</scope>
    <source>
        <strain evidence="1">Daus_M_001</strain>
        <tissue evidence="1">Leg muscle</tissue>
    </source>
</reference>
<organism evidence="1 2">
    <name type="scientific">Dryococelus australis</name>
    <dbReference type="NCBI Taxonomy" id="614101"/>
    <lineage>
        <taxon>Eukaryota</taxon>
        <taxon>Metazoa</taxon>
        <taxon>Ecdysozoa</taxon>
        <taxon>Arthropoda</taxon>
        <taxon>Hexapoda</taxon>
        <taxon>Insecta</taxon>
        <taxon>Pterygota</taxon>
        <taxon>Neoptera</taxon>
        <taxon>Polyneoptera</taxon>
        <taxon>Phasmatodea</taxon>
        <taxon>Verophasmatodea</taxon>
        <taxon>Anareolatae</taxon>
        <taxon>Phasmatidae</taxon>
        <taxon>Eurycanthinae</taxon>
        <taxon>Dryococelus</taxon>
    </lineage>
</organism>
<protein>
    <submittedName>
        <fullName evidence="1">Uncharacterized protein</fullName>
    </submittedName>
</protein>
<dbReference type="Proteomes" id="UP001159363">
    <property type="component" value="Chromosome 12"/>
</dbReference>
<proteinExistence type="predicted"/>
<name>A0ABQ9GBJ1_9NEOP</name>
<evidence type="ECO:0000313" key="1">
    <source>
        <dbReference type="EMBL" id="KAJ8869782.1"/>
    </source>
</evidence>
<keyword evidence="2" id="KW-1185">Reference proteome</keyword>
<accession>A0ABQ9GBJ1</accession>
<evidence type="ECO:0000313" key="2">
    <source>
        <dbReference type="Proteomes" id="UP001159363"/>
    </source>
</evidence>
<dbReference type="EMBL" id="JARBHB010000013">
    <property type="protein sequence ID" value="KAJ8869782.1"/>
    <property type="molecule type" value="Genomic_DNA"/>
</dbReference>